<comment type="caution">
    <text evidence="2">The sequence shown here is derived from an EMBL/GenBank/DDBJ whole genome shotgun (WGS) entry which is preliminary data.</text>
</comment>
<evidence type="ECO:0000256" key="1">
    <source>
        <dbReference type="SAM" id="MobiDB-lite"/>
    </source>
</evidence>
<keyword evidence="3" id="KW-1185">Reference proteome</keyword>
<feature type="region of interest" description="Disordered" evidence="1">
    <location>
        <begin position="38"/>
        <end position="75"/>
    </location>
</feature>
<feature type="non-terminal residue" evidence="2">
    <location>
        <position position="1"/>
    </location>
</feature>
<name>A0AAD5WWS8_9FUNG</name>
<feature type="non-terminal residue" evidence="2">
    <location>
        <position position="75"/>
    </location>
</feature>
<evidence type="ECO:0000313" key="3">
    <source>
        <dbReference type="Proteomes" id="UP001212841"/>
    </source>
</evidence>
<gene>
    <name evidence="2" type="ORF">HK097_005621</name>
</gene>
<evidence type="ECO:0000313" key="2">
    <source>
        <dbReference type="EMBL" id="KAJ3030487.1"/>
    </source>
</evidence>
<feature type="compositionally biased region" description="Polar residues" evidence="1">
    <location>
        <begin position="50"/>
        <end position="60"/>
    </location>
</feature>
<accession>A0AAD5WWS8</accession>
<proteinExistence type="predicted"/>
<dbReference type="Proteomes" id="UP001212841">
    <property type="component" value="Unassembled WGS sequence"/>
</dbReference>
<feature type="region of interest" description="Disordered" evidence="1">
    <location>
        <begin position="1"/>
        <end position="22"/>
    </location>
</feature>
<reference evidence="2" key="1">
    <citation type="submission" date="2020-05" db="EMBL/GenBank/DDBJ databases">
        <title>Phylogenomic resolution of chytrid fungi.</title>
        <authorList>
            <person name="Stajich J.E."/>
            <person name="Amses K."/>
            <person name="Simmons R."/>
            <person name="Seto K."/>
            <person name="Myers J."/>
            <person name="Bonds A."/>
            <person name="Quandt C.A."/>
            <person name="Barry K."/>
            <person name="Liu P."/>
            <person name="Grigoriev I."/>
            <person name="Longcore J.E."/>
            <person name="James T.Y."/>
        </authorList>
    </citation>
    <scope>NUCLEOTIDE SEQUENCE</scope>
    <source>
        <strain evidence="2">JEL0318</strain>
    </source>
</reference>
<protein>
    <submittedName>
        <fullName evidence="2">Uncharacterized protein</fullName>
    </submittedName>
</protein>
<organism evidence="2 3">
    <name type="scientific">Rhizophlyctis rosea</name>
    <dbReference type="NCBI Taxonomy" id="64517"/>
    <lineage>
        <taxon>Eukaryota</taxon>
        <taxon>Fungi</taxon>
        <taxon>Fungi incertae sedis</taxon>
        <taxon>Chytridiomycota</taxon>
        <taxon>Chytridiomycota incertae sedis</taxon>
        <taxon>Chytridiomycetes</taxon>
        <taxon>Rhizophlyctidales</taxon>
        <taxon>Rhizophlyctidaceae</taxon>
        <taxon>Rhizophlyctis</taxon>
    </lineage>
</organism>
<sequence>GEQFSVHFTGEEQHRQPLENTEEYGDRILAQFDDQFEETTQSPFVPCSRLPQTPVVTSTPGKGRESPEGLNLAGA</sequence>
<dbReference type="AlphaFoldDB" id="A0AAD5WWS8"/>
<dbReference type="EMBL" id="JADGJD010002627">
    <property type="protein sequence ID" value="KAJ3030487.1"/>
    <property type="molecule type" value="Genomic_DNA"/>
</dbReference>